<dbReference type="HAMAP" id="MF_00202">
    <property type="entry name" value="Idi"/>
    <property type="match status" value="1"/>
</dbReference>
<dbReference type="PROSITE" id="PS51462">
    <property type="entry name" value="NUDIX"/>
    <property type="match status" value="1"/>
</dbReference>
<evidence type="ECO:0000256" key="4">
    <source>
        <dbReference type="ARBA" id="ARBA00022490"/>
    </source>
</evidence>
<evidence type="ECO:0000313" key="12">
    <source>
        <dbReference type="Proteomes" id="UP000093501"/>
    </source>
</evidence>
<comment type="pathway">
    <text evidence="1 10">Isoprenoid biosynthesis; dimethylallyl diphosphate biosynthesis; dimethylallyl diphosphate from isopentenyl diphosphate: step 1/1.</text>
</comment>
<dbReference type="EMBL" id="MBQD01000001">
    <property type="protein sequence ID" value="OCL37196.1"/>
    <property type="molecule type" value="Genomic_DNA"/>
</dbReference>
<evidence type="ECO:0000256" key="8">
    <source>
        <dbReference type="ARBA" id="ARBA00023229"/>
    </source>
</evidence>
<gene>
    <name evidence="10" type="primary">idi</name>
    <name evidence="11" type="ORF">BCR15_10840</name>
</gene>
<dbReference type="EC" id="5.3.3.2" evidence="3 10"/>
<comment type="function">
    <text evidence="10">Catalyzes the 1,3-allylic rearrangement of the homoallylic substrate isopentenyl (IPP) to its highly electrophilic allylic isomer, dimethylallyl diphosphate (DMAPP).</text>
</comment>
<organism evidence="11 12">
    <name type="scientific">Tessaracoccus lapidicaptus</name>
    <dbReference type="NCBI Taxonomy" id="1427523"/>
    <lineage>
        <taxon>Bacteria</taxon>
        <taxon>Bacillati</taxon>
        <taxon>Actinomycetota</taxon>
        <taxon>Actinomycetes</taxon>
        <taxon>Propionibacteriales</taxon>
        <taxon>Propionibacteriaceae</taxon>
        <taxon>Tessaracoccus</taxon>
    </lineage>
</organism>
<reference evidence="12" key="1">
    <citation type="submission" date="2016-07" db="EMBL/GenBank/DDBJ databases">
        <authorList>
            <person name="Florea S."/>
            <person name="Webb J.S."/>
            <person name="Jaromczyk J."/>
            <person name="Schardl C.L."/>
        </authorList>
    </citation>
    <scope>NUCLEOTIDE SEQUENCE [LARGE SCALE GENOMIC DNA]</scope>
    <source>
        <strain evidence="12">IPBSL-7</strain>
    </source>
</reference>
<keyword evidence="5 10" id="KW-0479">Metal-binding</keyword>
<dbReference type="Pfam" id="PF00293">
    <property type="entry name" value="NUDIX"/>
    <property type="match status" value="1"/>
</dbReference>
<evidence type="ECO:0000256" key="7">
    <source>
        <dbReference type="ARBA" id="ARBA00023211"/>
    </source>
</evidence>
<dbReference type="Proteomes" id="UP000093501">
    <property type="component" value="Unassembled WGS sequence"/>
</dbReference>
<dbReference type="InterPro" id="IPR015797">
    <property type="entry name" value="NUDIX_hydrolase-like_dom_sf"/>
</dbReference>
<feature type="binding site" evidence="10">
    <location>
        <position position="130"/>
    </location>
    <ligand>
        <name>Mn(2+)</name>
        <dbReference type="ChEBI" id="CHEBI:29035"/>
    </ligand>
</feature>
<dbReference type="AlphaFoldDB" id="A0A1C0AS28"/>
<dbReference type="GO" id="GO:0008299">
    <property type="term" value="P:isoprenoid biosynthetic process"/>
    <property type="evidence" value="ECO:0007669"/>
    <property type="project" value="UniProtKB-UniRule"/>
</dbReference>
<dbReference type="GO" id="GO:0050992">
    <property type="term" value="P:dimethylallyl diphosphate biosynthetic process"/>
    <property type="evidence" value="ECO:0007669"/>
    <property type="project" value="UniProtKB-UniRule"/>
</dbReference>
<dbReference type="InterPro" id="IPR000092">
    <property type="entry name" value="Polyprenyl_synt"/>
</dbReference>
<keyword evidence="6 10" id="KW-0460">Magnesium</keyword>
<dbReference type="InterPro" id="IPR000086">
    <property type="entry name" value="NUDIX_hydrolase_dom"/>
</dbReference>
<feature type="binding site" evidence="10">
    <location>
        <position position="101"/>
    </location>
    <ligand>
        <name>Mg(2+)</name>
        <dbReference type="ChEBI" id="CHEBI:18420"/>
    </ligand>
</feature>
<dbReference type="NCBIfam" id="NF002995">
    <property type="entry name" value="PRK03759.1"/>
    <property type="match status" value="1"/>
</dbReference>
<keyword evidence="4 10" id="KW-0963">Cytoplasm</keyword>
<dbReference type="InterPro" id="IPR033749">
    <property type="entry name" value="Polyprenyl_synt_CS"/>
</dbReference>
<dbReference type="GO" id="GO:0004452">
    <property type="term" value="F:isopentenyl-diphosphate delta-isomerase activity"/>
    <property type="evidence" value="ECO:0007669"/>
    <property type="project" value="UniProtKB-UniRule"/>
</dbReference>
<dbReference type="Pfam" id="PF00348">
    <property type="entry name" value="polyprenyl_synt"/>
    <property type="match status" value="1"/>
</dbReference>
<comment type="subcellular location">
    <subcellularLocation>
        <location evidence="10">Cytoplasm</location>
    </subcellularLocation>
</comment>
<evidence type="ECO:0000256" key="2">
    <source>
        <dbReference type="ARBA" id="ARBA00007579"/>
    </source>
</evidence>
<keyword evidence="8 10" id="KW-0414">Isoprene biosynthesis</keyword>
<dbReference type="InterPro" id="IPR011876">
    <property type="entry name" value="IsopentenylPP_isomerase_typ1"/>
</dbReference>
<feature type="binding site" evidence="10">
    <location>
        <position position="39"/>
    </location>
    <ligand>
        <name>Mn(2+)</name>
        <dbReference type="ChEBI" id="CHEBI:29035"/>
    </ligand>
</feature>
<dbReference type="PANTHER" id="PTHR10885">
    <property type="entry name" value="ISOPENTENYL-DIPHOSPHATE DELTA-ISOMERASE"/>
    <property type="match status" value="1"/>
</dbReference>
<comment type="caution">
    <text evidence="11">The sequence shown here is derived from an EMBL/GenBank/DDBJ whole genome shotgun (WGS) entry which is preliminary data.</text>
</comment>
<name>A0A1C0AS28_9ACTN</name>
<dbReference type="GO" id="GO:0046872">
    <property type="term" value="F:metal ion binding"/>
    <property type="evidence" value="ECO:0007669"/>
    <property type="project" value="UniProtKB-KW"/>
</dbReference>
<comment type="catalytic activity">
    <reaction evidence="10">
        <text>isopentenyl diphosphate = dimethylallyl diphosphate</text>
        <dbReference type="Rhea" id="RHEA:23284"/>
        <dbReference type="ChEBI" id="CHEBI:57623"/>
        <dbReference type="ChEBI" id="CHEBI:128769"/>
        <dbReference type="EC" id="5.3.3.2"/>
    </reaction>
</comment>
<feature type="binding site" evidence="10">
    <location>
        <position position="83"/>
    </location>
    <ligand>
        <name>Mn(2+)</name>
        <dbReference type="ChEBI" id="CHEBI:29035"/>
    </ligand>
</feature>
<sequence length="553" mass="59046">MIADRHREAAPPAAGEPDDVVLLAEDGTPIGRADRMQVHTTDTPLHLAFSTYVFNARGEVLVTRRALAKKTWPGVWTNSCCGHPKPGESLEDAARRRIREELGLHVGPLTPLVPDFRYRATDASGIVENEICPVFAAFVPDEQPTPDPGEVAEWMWVPWEKLADAITATPHVYSPWAALQVPLIAAGHPDAAWRATPPSVDVGSAIGDVDALLTAELESLAIEWREYAGDLGLDVLPADLPRWLGSLLVGHGKRLRVALAYWGFIAAGGVHGSTGYRNLVRVAASLETLHLFALIHDDVMDESDSRRGRPSAHRQAARWHRSATAFGDREVFGRNLAILLGDLAHTMADRLVDGLPQPLRDLWYVLSVELIAGQRADLTGAAAARRDRGHAEYIARAKTGRYTVARPLQLGATAAGATAKAVATLLECGDHLGRAFALRDEYLGVWGDPDITGKPAGDDLSEAKATVLLSLAGDRLTGAGAELVARVGTPAFGRDDVAPLADAMRAAGVADELEAMIADAVAEGLACLDTLPLTAAGVTGLRDTAHSLAWRDA</sequence>
<dbReference type="FunFam" id="3.90.79.10:FF:000009">
    <property type="entry name" value="Isopentenyl-diphosphate Delta-isomerase"/>
    <property type="match status" value="1"/>
</dbReference>
<dbReference type="Gene3D" id="3.90.79.10">
    <property type="entry name" value="Nucleoside Triphosphate Pyrophosphohydrolase"/>
    <property type="match status" value="1"/>
</dbReference>
<dbReference type="InterPro" id="IPR056375">
    <property type="entry name" value="Idi_bact"/>
</dbReference>
<comment type="cofactor">
    <cofactor evidence="10">
        <name>Mn(2+)</name>
        <dbReference type="ChEBI" id="CHEBI:29035"/>
    </cofactor>
    <text evidence="10">Binds 1 Mn(2+) ion per subunit.</text>
</comment>
<feature type="active site" evidence="10">
    <location>
        <position position="130"/>
    </location>
</feature>
<evidence type="ECO:0000256" key="1">
    <source>
        <dbReference type="ARBA" id="ARBA00004826"/>
    </source>
</evidence>
<feature type="active site" evidence="10">
    <location>
        <position position="81"/>
    </location>
</feature>
<dbReference type="UniPathway" id="UPA00059">
    <property type="reaction ID" value="UER00104"/>
</dbReference>
<dbReference type="PROSITE" id="PS00723">
    <property type="entry name" value="POLYPRENYL_SYNTHASE_1"/>
    <property type="match status" value="1"/>
</dbReference>
<keyword evidence="9 10" id="KW-0413">Isomerase</keyword>
<feature type="binding site" evidence="10">
    <location>
        <position position="128"/>
    </location>
    <ligand>
        <name>Mn(2+)</name>
        <dbReference type="ChEBI" id="CHEBI:29035"/>
    </ligand>
</feature>
<dbReference type="NCBIfam" id="TIGR02150">
    <property type="entry name" value="IPP_isom_1"/>
    <property type="match status" value="1"/>
</dbReference>
<accession>A0A1C0AS28</accession>
<dbReference type="SFLD" id="SFLDS00005">
    <property type="entry name" value="Isoprenoid_Synthase_Type_I"/>
    <property type="match status" value="1"/>
</dbReference>
<dbReference type="GO" id="GO:0005737">
    <property type="term" value="C:cytoplasm"/>
    <property type="evidence" value="ECO:0007669"/>
    <property type="project" value="UniProtKB-SubCell"/>
</dbReference>
<dbReference type="Gene3D" id="1.10.600.10">
    <property type="entry name" value="Farnesyl Diphosphate Synthase"/>
    <property type="match status" value="1"/>
</dbReference>
<keyword evidence="7 10" id="KW-0464">Manganese</keyword>
<proteinExistence type="inferred from homology"/>
<feature type="binding site" evidence="10">
    <location>
        <position position="46"/>
    </location>
    <ligand>
        <name>Mn(2+)</name>
        <dbReference type="ChEBI" id="CHEBI:29035"/>
    </ligand>
</feature>
<evidence type="ECO:0000256" key="9">
    <source>
        <dbReference type="ARBA" id="ARBA00023235"/>
    </source>
</evidence>
<evidence type="ECO:0000256" key="5">
    <source>
        <dbReference type="ARBA" id="ARBA00022723"/>
    </source>
</evidence>
<keyword evidence="12" id="KW-1185">Reference proteome</keyword>
<protein>
    <recommendedName>
        <fullName evidence="3 10">Isopentenyl-diphosphate Delta-isomerase</fullName>
        <shortName evidence="10">IPP isomerase</shortName>
        <ecNumber evidence="3 10">5.3.3.2</ecNumber>
    </recommendedName>
    <alternativeName>
        <fullName evidence="10">IPP:DMAPP isomerase</fullName>
    </alternativeName>
    <alternativeName>
        <fullName evidence="10">Isopentenyl pyrophosphate isomerase</fullName>
    </alternativeName>
</protein>
<evidence type="ECO:0000256" key="6">
    <source>
        <dbReference type="ARBA" id="ARBA00022842"/>
    </source>
</evidence>
<dbReference type="InterPro" id="IPR008949">
    <property type="entry name" value="Isoprenoid_synthase_dom_sf"/>
</dbReference>
<comment type="similarity">
    <text evidence="2 10">Belongs to the IPP isomerase type 1 family.</text>
</comment>
<dbReference type="CDD" id="cd02885">
    <property type="entry name" value="NUDIX_IPP_Isomerase"/>
    <property type="match status" value="1"/>
</dbReference>
<evidence type="ECO:0000256" key="3">
    <source>
        <dbReference type="ARBA" id="ARBA00012057"/>
    </source>
</evidence>
<dbReference type="GO" id="GO:0004659">
    <property type="term" value="F:prenyltransferase activity"/>
    <property type="evidence" value="ECO:0007669"/>
    <property type="project" value="InterPro"/>
</dbReference>
<dbReference type="SUPFAM" id="SSF55811">
    <property type="entry name" value="Nudix"/>
    <property type="match status" value="1"/>
</dbReference>
<evidence type="ECO:0000313" key="11">
    <source>
        <dbReference type="EMBL" id="OCL37196.1"/>
    </source>
</evidence>
<dbReference type="PANTHER" id="PTHR10885:SF0">
    <property type="entry name" value="ISOPENTENYL-DIPHOSPHATE DELTA-ISOMERASE"/>
    <property type="match status" value="1"/>
</dbReference>
<comment type="cofactor">
    <cofactor evidence="10">
        <name>Mg(2+)</name>
        <dbReference type="ChEBI" id="CHEBI:18420"/>
    </cofactor>
    <text evidence="10">Binds 1 Mg(2+) ion per subunit. The magnesium ion binds only when substrate is bound.</text>
</comment>
<evidence type="ECO:0000256" key="10">
    <source>
        <dbReference type="HAMAP-Rule" id="MF_00202"/>
    </source>
</evidence>
<dbReference type="SUPFAM" id="SSF48576">
    <property type="entry name" value="Terpenoid synthases"/>
    <property type="match status" value="1"/>
</dbReference>